<reference evidence="2" key="1">
    <citation type="submission" date="2025-08" db="UniProtKB">
        <authorList>
            <consortium name="RefSeq"/>
        </authorList>
    </citation>
    <scope>IDENTIFICATION</scope>
    <source>
        <tissue evidence="2">Whole insect</tissue>
    </source>
</reference>
<evidence type="ECO:0000313" key="2">
    <source>
        <dbReference type="RefSeq" id="XP_028135788.1"/>
    </source>
</evidence>
<evidence type="ECO:0000259" key="1">
    <source>
        <dbReference type="Pfam" id="PF16087"/>
    </source>
</evidence>
<dbReference type="AlphaFoldDB" id="A0A6P7FS32"/>
<proteinExistence type="predicted"/>
<dbReference type="PANTHER" id="PTHR47326:SF1">
    <property type="entry name" value="HTH PSQ-TYPE DOMAIN-CONTAINING PROTEIN"/>
    <property type="match status" value="1"/>
</dbReference>
<gene>
    <name evidence="2" type="primary">LOC114330591</name>
</gene>
<dbReference type="Pfam" id="PF16087">
    <property type="entry name" value="DUF4817"/>
    <property type="match status" value="1"/>
</dbReference>
<name>A0A6P7FS32_DIAVI</name>
<accession>A0A6P7FS32</accession>
<feature type="domain" description="DUF4817" evidence="1">
    <location>
        <begin position="5"/>
        <end position="56"/>
    </location>
</feature>
<dbReference type="Pfam" id="PF13412">
    <property type="entry name" value="HTH_24"/>
    <property type="match status" value="1"/>
</dbReference>
<dbReference type="RefSeq" id="XP_028135788.1">
    <property type="nucleotide sequence ID" value="XM_028279987.1"/>
</dbReference>
<dbReference type="InterPro" id="IPR032135">
    <property type="entry name" value="DUF4817"/>
</dbReference>
<dbReference type="InParanoid" id="A0A6P7FS32"/>
<dbReference type="PANTHER" id="PTHR47326">
    <property type="entry name" value="TRANSPOSABLE ELEMENT TC3 TRANSPOSASE-LIKE PROTEIN"/>
    <property type="match status" value="1"/>
</dbReference>
<sequence length="136" mass="15751">MYSNVEYTDMLLTLGECLGCSSAAVTRYAEKFPRRNLPSKKTFRAVERRCRETGNVRPNKINSGRPRTTRTINKENNILNLLDQDPTVSVRNIARQTNTSSSSTWRILKEQQLHPYHYRQVQELLPDDLPVRVDNS</sequence>
<protein>
    <submittedName>
        <fullName evidence="2">Uncharacterized protein LOC114330591</fullName>
    </submittedName>
</protein>
<organism evidence="2">
    <name type="scientific">Diabrotica virgifera virgifera</name>
    <name type="common">western corn rootworm</name>
    <dbReference type="NCBI Taxonomy" id="50390"/>
    <lineage>
        <taxon>Eukaryota</taxon>
        <taxon>Metazoa</taxon>
        <taxon>Ecdysozoa</taxon>
        <taxon>Arthropoda</taxon>
        <taxon>Hexapoda</taxon>
        <taxon>Insecta</taxon>
        <taxon>Pterygota</taxon>
        <taxon>Neoptera</taxon>
        <taxon>Endopterygota</taxon>
        <taxon>Coleoptera</taxon>
        <taxon>Polyphaga</taxon>
        <taxon>Cucujiformia</taxon>
        <taxon>Chrysomeloidea</taxon>
        <taxon>Chrysomelidae</taxon>
        <taxon>Galerucinae</taxon>
        <taxon>Diabroticina</taxon>
        <taxon>Diabroticites</taxon>
        <taxon>Diabrotica</taxon>
    </lineage>
</organism>